<reference evidence="6 8" key="1">
    <citation type="submission" date="2018-08" db="EMBL/GenBank/DDBJ databases">
        <title>The first complete genome of Treponema rectale (CHPAT), a commensal spirochete of the bovine rectum.</title>
        <authorList>
            <person name="Staton G.J."/>
            <person name="Clegg S.R."/>
            <person name="Carter S.D."/>
            <person name="Radford A.D."/>
            <person name="Darby A."/>
            <person name="Hall N."/>
            <person name="Birtles R.J."/>
            <person name="Evans N.J."/>
        </authorList>
    </citation>
    <scope>NUCLEOTIDE SEQUENCE [LARGE SCALE GENOMIC DNA]</scope>
    <source>
        <strain evidence="6 8">CHPA</strain>
    </source>
</reference>
<comment type="pathway">
    <text evidence="3">Lipid metabolism; fatty acid biosynthesis.</text>
</comment>
<dbReference type="GO" id="GO:0000036">
    <property type="term" value="F:acyl carrier activity"/>
    <property type="evidence" value="ECO:0007669"/>
    <property type="project" value="UniProtKB-UniRule"/>
</dbReference>
<evidence type="ECO:0000256" key="3">
    <source>
        <dbReference type="HAMAP-Rule" id="MF_01217"/>
    </source>
</evidence>
<dbReference type="EMBL" id="JACHFR010000001">
    <property type="protein sequence ID" value="MBB5217770.1"/>
    <property type="molecule type" value="Genomic_DNA"/>
</dbReference>
<reference evidence="5 7" key="2">
    <citation type="submission" date="2020-08" db="EMBL/GenBank/DDBJ databases">
        <title>Genomic Encyclopedia of Type Strains, Phase IV (KMG-IV): sequencing the most valuable type-strain genomes for metagenomic binning, comparative biology and taxonomic classification.</title>
        <authorList>
            <person name="Goeker M."/>
        </authorList>
    </citation>
    <scope>NUCLEOTIDE SEQUENCE [LARGE SCALE GENOMIC DNA]</scope>
    <source>
        <strain evidence="5 7">DSM 103679</strain>
    </source>
</reference>
<keyword evidence="2 3" id="KW-0597">Phosphoprotein</keyword>
<evidence type="ECO:0000313" key="8">
    <source>
        <dbReference type="Proteomes" id="UP000593591"/>
    </source>
</evidence>
<dbReference type="GO" id="GO:0005737">
    <property type="term" value="C:cytoplasm"/>
    <property type="evidence" value="ECO:0007669"/>
    <property type="project" value="UniProtKB-SubCell"/>
</dbReference>
<evidence type="ECO:0000313" key="6">
    <source>
        <dbReference type="EMBL" id="QOS40503.1"/>
    </source>
</evidence>
<dbReference type="EMBL" id="CP031517">
    <property type="protein sequence ID" value="QOS40503.1"/>
    <property type="molecule type" value="Genomic_DNA"/>
</dbReference>
<evidence type="ECO:0000256" key="2">
    <source>
        <dbReference type="ARBA" id="ARBA00022553"/>
    </source>
</evidence>
<organism evidence="5 7">
    <name type="scientific">Treponema rectale</name>
    <dbReference type="NCBI Taxonomy" id="744512"/>
    <lineage>
        <taxon>Bacteria</taxon>
        <taxon>Pseudomonadati</taxon>
        <taxon>Spirochaetota</taxon>
        <taxon>Spirochaetia</taxon>
        <taxon>Spirochaetales</taxon>
        <taxon>Treponemataceae</taxon>
        <taxon>Treponema</taxon>
    </lineage>
</organism>
<comment type="PTM">
    <text evidence="3">4'-phosphopantetheine is transferred from CoA to a specific serine of apo-ACP by AcpS. This modification is essential for activity because fatty acids are bound in thioester linkage to the sulfhydryl of the prosthetic group.</text>
</comment>
<evidence type="ECO:0000256" key="1">
    <source>
        <dbReference type="ARBA" id="ARBA00022450"/>
    </source>
</evidence>
<comment type="function">
    <text evidence="3">Carrier of the growing fatty acid chain in fatty acid biosynthesis.</text>
</comment>
<keyword evidence="3" id="KW-0444">Lipid biosynthesis</keyword>
<comment type="subcellular location">
    <subcellularLocation>
        <location evidence="3">Cytoplasm</location>
    </subcellularLocation>
</comment>
<dbReference type="AlphaFoldDB" id="A0A840SAP0"/>
<dbReference type="InterPro" id="IPR009081">
    <property type="entry name" value="PP-bd_ACP"/>
</dbReference>
<comment type="similarity">
    <text evidence="3">Belongs to the acyl carrier protein (ACP) family.</text>
</comment>
<dbReference type="Pfam" id="PF00550">
    <property type="entry name" value="PP-binding"/>
    <property type="match status" value="1"/>
</dbReference>
<keyword evidence="3" id="KW-0275">Fatty acid biosynthesis</keyword>
<dbReference type="RefSeq" id="WP_184651218.1">
    <property type="nucleotide sequence ID" value="NZ_JACHFR010000001.1"/>
</dbReference>
<dbReference type="UniPathway" id="UPA00094"/>
<keyword evidence="1 3" id="KW-0596">Phosphopantetheine</keyword>
<evidence type="ECO:0000313" key="5">
    <source>
        <dbReference type="EMBL" id="MBB5217770.1"/>
    </source>
</evidence>
<keyword evidence="3" id="KW-0963">Cytoplasm</keyword>
<gene>
    <name evidence="3" type="primary">acpP</name>
    <name evidence="6" type="ORF">DYE49_08535</name>
    <name evidence="5" type="ORF">HNP77_000114</name>
</gene>
<name>A0A840SAP0_9SPIR</name>
<sequence length="81" mass="9290">MTHDELFSKVKEILVKDFEIDEADVVPEAHLVNDLDLDSIDFIDLVVKTKEFIPGRIDPEIFKSVRTVEDAVTTLLPYTEQ</sequence>
<dbReference type="NCBIfam" id="NF003757">
    <property type="entry name" value="PRK05350.1"/>
    <property type="match status" value="1"/>
</dbReference>
<evidence type="ECO:0000313" key="7">
    <source>
        <dbReference type="Proteomes" id="UP000578697"/>
    </source>
</evidence>
<dbReference type="PROSITE" id="PS50075">
    <property type="entry name" value="CARRIER"/>
    <property type="match status" value="1"/>
</dbReference>
<feature type="modified residue" description="O-(pantetheine 4'-phosphoryl)serine" evidence="3">
    <location>
        <position position="39"/>
    </location>
</feature>
<dbReference type="InterPro" id="IPR003231">
    <property type="entry name" value="ACP"/>
</dbReference>
<protein>
    <recommendedName>
        <fullName evidence="3">Acyl carrier protein</fullName>
        <shortName evidence="3">ACP</shortName>
    </recommendedName>
</protein>
<dbReference type="Gene3D" id="1.10.1200.10">
    <property type="entry name" value="ACP-like"/>
    <property type="match status" value="1"/>
</dbReference>
<proteinExistence type="inferred from homology"/>
<dbReference type="InterPro" id="IPR036736">
    <property type="entry name" value="ACP-like_sf"/>
</dbReference>
<keyword evidence="3" id="KW-0443">Lipid metabolism</keyword>
<feature type="domain" description="Carrier" evidence="4">
    <location>
        <begin position="4"/>
        <end position="79"/>
    </location>
</feature>
<dbReference type="Proteomes" id="UP000578697">
    <property type="component" value="Unassembled WGS sequence"/>
</dbReference>
<evidence type="ECO:0000259" key="4">
    <source>
        <dbReference type="PROSITE" id="PS50075"/>
    </source>
</evidence>
<dbReference type="Proteomes" id="UP000593591">
    <property type="component" value="Chromosome"/>
</dbReference>
<dbReference type="KEGG" id="trc:DYE49_08535"/>
<dbReference type="HAMAP" id="MF_01217">
    <property type="entry name" value="Acyl_carrier"/>
    <property type="match status" value="1"/>
</dbReference>
<keyword evidence="7" id="KW-1185">Reference proteome</keyword>
<keyword evidence="3" id="KW-0276">Fatty acid metabolism</keyword>
<accession>A0A840SAP0</accession>
<dbReference type="SUPFAM" id="SSF47336">
    <property type="entry name" value="ACP-like"/>
    <property type="match status" value="1"/>
</dbReference>